<feature type="region of interest" description="Disordered" evidence="1">
    <location>
        <begin position="168"/>
        <end position="225"/>
    </location>
</feature>
<sequence length="225" mass="24972">MQVALQHHDDSASRLVREIAQLTETKKQLVALQTQADSIRSVLAGLEDLYATLADSSNSWSADLVQQESQYRQSRHQHYMHLQQTMDEQYMELCRDSVQMRADVAARSFQRDLDSYVQWRSRPEAVMANVATGSKSRATATSGSSGGKAKSIADVVLASRNWAHDSVADDFFSDDNDNDNDDGADSRKDLRESQPAEKGADSSDDDGNKDQAPPSVVILQDEDFN</sequence>
<evidence type="ECO:0000313" key="3">
    <source>
        <dbReference type="Proteomes" id="UP001145021"/>
    </source>
</evidence>
<gene>
    <name evidence="2" type="ORF">LPJ64_001451</name>
</gene>
<comment type="caution">
    <text evidence="2">The sequence shown here is derived from an EMBL/GenBank/DDBJ whole genome shotgun (WGS) entry which is preliminary data.</text>
</comment>
<reference evidence="2" key="1">
    <citation type="submission" date="2022-07" db="EMBL/GenBank/DDBJ databases">
        <title>Phylogenomic reconstructions and comparative analyses of Kickxellomycotina fungi.</title>
        <authorList>
            <person name="Reynolds N.K."/>
            <person name="Stajich J.E."/>
            <person name="Barry K."/>
            <person name="Grigoriev I.V."/>
            <person name="Crous P."/>
            <person name="Smith M.E."/>
        </authorList>
    </citation>
    <scope>NUCLEOTIDE SEQUENCE</scope>
    <source>
        <strain evidence="2">NBRC 105413</strain>
    </source>
</reference>
<keyword evidence="3" id="KW-1185">Reference proteome</keyword>
<dbReference type="AlphaFoldDB" id="A0A9W7XPU7"/>
<feature type="compositionally biased region" description="Low complexity" evidence="1">
    <location>
        <begin position="131"/>
        <end position="149"/>
    </location>
</feature>
<accession>A0A9W7XPU7</accession>
<name>A0A9W7XPU7_9FUNG</name>
<dbReference type="Proteomes" id="UP001145021">
    <property type="component" value="Unassembled WGS sequence"/>
</dbReference>
<protein>
    <submittedName>
        <fullName evidence="2">Uncharacterized protein</fullName>
    </submittedName>
</protein>
<proteinExistence type="predicted"/>
<evidence type="ECO:0000313" key="2">
    <source>
        <dbReference type="EMBL" id="KAJ1647120.1"/>
    </source>
</evidence>
<feature type="region of interest" description="Disordered" evidence="1">
    <location>
        <begin position="130"/>
        <end position="149"/>
    </location>
</feature>
<dbReference type="EMBL" id="JANBOH010000038">
    <property type="protein sequence ID" value="KAJ1647120.1"/>
    <property type="molecule type" value="Genomic_DNA"/>
</dbReference>
<evidence type="ECO:0000256" key="1">
    <source>
        <dbReference type="SAM" id="MobiDB-lite"/>
    </source>
</evidence>
<feature type="compositionally biased region" description="Acidic residues" evidence="1">
    <location>
        <begin position="171"/>
        <end position="183"/>
    </location>
</feature>
<organism evidence="2 3">
    <name type="scientific">Coemansia asiatica</name>
    <dbReference type="NCBI Taxonomy" id="1052880"/>
    <lineage>
        <taxon>Eukaryota</taxon>
        <taxon>Fungi</taxon>
        <taxon>Fungi incertae sedis</taxon>
        <taxon>Zoopagomycota</taxon>
        <taxon>Kickxellomycotina</taxon>
        <taxon>Kickxellomycetes</taxon>
        <taxon>Kickxellales</taxon>
        <taxon>Kickxellaceae</taxon>
        <taxon>Coemansia</taxon>
    </lineage>
</organism>
<feature type="compositionally biased region" description="Basic and acidic residues" evidence="1">
    <location>
        <begin position="184"/>
        <end position="209"/>
    </location>
</feature>